<feature type="active site" description="Charge relay system" evidence="2">
    <location>
        <position position="361"/>
    </location>
</feature>
<dbReference type="PANTHER" id="PTHR10794:SF63">
    <property type="entry name" value="ALPHA_BETA HYDROLASE 1, ISOFORM A"/>
    <property type="match status" value="1"/>
</dbReference>
<feature type="active site" description="Charge relay system" evidence="2">
    <location>
        <position position="390"/>
    </location>
</feature>
<accession>A0AAF1AVB0</accession>
<evidence type="ECO:0000256" key="2">
    <source>
        <dbReference type="PIRSR" id="PIRSR005211-1"/>
    </source>
</evidence>
<feature type="domain" description="Serine aminopeptidase S33" evidence="4">
    <location>
        <begin position="155"/>
        <end position="264"/>
    </location>
</feature>
<evidence type="ECO:0000256" key="1">
    <source>
        <dbReference type="ARBA" id="ARBA00010884"/>
    </source>
</evidence>
<reference evidence="5" key="1">
    <citation type="journal article" date="2016" name="Nat. Genet.">
        <title>A high-quality carrot genome assembly provides new insights into carotenoid accumulation and asterid genome evolution.</title>
        <authorList>
            <person name="Iorizzo M."/>
            <person name="Ellison S."/>
            <person name="Senalik D."/>
            <person name="Zeng P."/>
            <person name="Satapoomin P."/>
            <person name="Huang J."/>
            <person name="Bowman M."/>
            <person name="Iovene M."/>
            <person name="Sanseverino W."/>
            <person name="Cavagnaro P."/>
            <person name="Yildiz M."/>
            <person name="Macko-Podgorni A."/>
            <person name="Moranska E."/>
            <person name="Grzebelus E."/>
            <person name="Grzebelus D."/>
            <person name="Ashrafi H."/>
            <person name="Zheng Z."/>
            <person name="Cheng S."/>
            <person name="Spooner D."/>
            <person name="Van Deynze A."/>
            <person name="Simon P."/>
        </authorList>
    </citation>
    <scope>NUCLEOTIDE SEQUENCE</scope>
    <source>
        <tissue evidence="5">Leaf</tissue>
    </source>
</reference>
<dbReference type="SUPFAM" id="SSF53474">
    <property type="entry name" value="alpha/beta-Hydrolases"/>
    <property type="match status" value="1"/>
</dbReference>
<sequence>MEDCAESIEVSQISGYRLLFKALTVIPISHYVIGLYCVFLVFLYNFLELHFFEDLFSGGSVVNLTYHSGSELYQSVVSKCKILHTRYLSTPWLASPHFHTTLIELFGRPPAFTYKRELFHASDGGTIALDWLMSSSVLGSPSDDGNVIPKNSTTPIVVVVPGLTSDSSAAYVKLFAFKMAKHGWNVLVTNHRGMGGVSFSSERIYNAGWTMDIRDINNHLREEYPDAPLYLVGLSIGANIVGKYLGEDGDRVPVAGAAVICSPWDLLIGSRFIKRRLVQRFYDRVLAIGLQGYAMLNEAHFTKYGDWEGILKARTIRDFDKYATCVATKIETVDTYYRWASSAGYVKGVAVPLLCISSLDDPVCPGEAIPWDECRANKNVVLATTKHGGHLGYFEGITASGLWWVRAVNEYFDVLHSSPLTHKQKKSQSPGHCTPEESLIDQSPYVTVTNGMVAPAEVDDNLTEAEITQN</sequence>
<keyword evidence="3" id="KW-1133">Transmembrane helix</keyword>
<dbReference type="PIRSF" id="PIRSF005211">
    <property type="entry name" value="Ab_hydro_YheT"/>
    <property type="match status" value="1"/>
</dbReference>
<keyword evidence="3" id="KW-0472">Membrane</keyword>
<proteinExistence type="inferred from homology"/>
<evidence type="ECO:0000313" key="6">
    <source>
        <dbReference type="Proteomes" id="UP000077755"/>
    </source>
</evidence>
<dbReference type="GO" id="GO:0047372">
    <property type="term" value="F:monoacylglycerol lipase activity"/>
    <property type="evidence" value="ECO:0007669"/>
    <property type="project" value="TreeGrafter"/>
</dbReference>
<dbReference type="InterPro" id="IPR012020">
    <property type="entry name" value="ABHD4"/>
</dbReference>
<dbReference type="InterPro" id="IPR050960">
    <property type="entry name" value="AB_hydrolase_4_sf"/>
</dbReference>
<dbReference type="InterPro" id="IPR029058">
    <property type="entry name" value="AB_hydrolase_fold"/>
</dbReference>
<dbReference type="AlphaFoldDB" id="A0AAF1AVB0"/>
<protein>
    <recommendedName>
        <fullName evidence="4">Serine aminopeptidase S33 domain-containing protein</fullName>
    </recommendedName>
</protein>
<feature type="active site" description="Charge relay system" evidence="2">
    <location>
        <position position="235"/>
    </location>
</feature>
<dbReference type="FunFam" id="3.40.50.1820:FF:000071">
    <property type="entry name" value="Embryogenesis-associated protein EMB8"/>
    <property type="match status" value="1"/>
</dbReference>
<keyword evidence="6" id="KW-1185">Reference proteome</keyword>
<dbReference type="PANTHER" id="PTHR10794">
    <property type="entry name" value="ABHYDROLASE DOMAIN-CONTAINING PROTEIN"/>
    <property type="match status" value="1"/>
</dbReference>
<comment type="similarity">
    <text evidence="1">Belongs to the AB hydrolase superfamily. AB hydrolase 4 family.</text>
</comment>
<evidence type="ECO:0000256" key="3">
    <source>
        <dbReference type="SAM" id="Phobius"/>
    </source>
</evidence>
<feature type="transmembrane region" description="Helical" evidence="3">
    <location>
        <begin position="28"/>
        <end position="47"/>
    </location>
</feature>
<gene>
    <name evidence="5" type="ORF">DCAR_0416069</name>
</gene>
<dbReference type="Gene3D" id="3.40.50.1820">
    <property type="entry name" value="alpha/beta hydrolase"/>
    <property type="match status" value="1"/>
</dbReference>
<dbReference type="KEGG" id="dcr:108219253"/>
<dbReference type="InterPro" id="IPR022742">
    <property type="entry name" value="Hydrolase_4"/>
</dbReference>
<keyword evidence="3" id="KW-0812">Transmembrane</keyword>
<dbReference type="Pfam" id="PF12146">
    <property type="entry name" value="Hydrolase_4"/>
    <property type="match status" value="1"/>
</dbReference>
<dbReference type="Proteomes" id="UP000077755">
    <property type="component" value="Chromosome 4"/>
</dbReference>
<organism evidence="5 6">
    <name type="scientific">Daucus carota subsp. sativus</name>
    <name type="common">Carrot</name>
    <dbReference type="NCBI Taxonomy" id="79200"/>
    <lineage>
        <taxon>Eukaryota</taxon>
        <taxon>Viridiplantae</taxon>
        <taxon>Streptophyta</taxon>
        <taxon>Embryophyta</taxon>
        <taxon>Tracheophyta</taxon>
        <taxon>Spermatophyta</taxon>
        <taxon>Magnoliopsida</taxon>
        <taxon>eudicotyledons</taxon>
        <taxon>Gunneridae</taxon>
        <taxon>Pentapetalae</taxon>
        <taxon>asterids</taxon>
        <taxon>campanulids</taxon>
        <taxon>Apiales</taxon>
        <taxon>Apiaceae</taxon>
        <taxon>Apioideae</taxon>
        <taxon>Scandiceae</taxon>
        <taxon>Daucinae</taxon>
        <taxon>Daucus</taxon>
        <taxon>Daucus sect. Daucus</taxon>
    </lineage>
</organism>
<evidence type="ECO:0000259" key="4">
    <source>
        <dbReference type="Pfam" id="PF12146"/>
    </source>
</evidence>
<reference evidence="5" key="2">
    <citation type="submission" date="2022-03" db="EMBL/GenBank/DDBJ databases">
        <title>Draft title - Genomic analysis of global carrot germplasm unveils the trajectory of domestication and the origin of high carotenoid orange carrot.</title>
        <authorList>
            <person name="Iorizzo M."/>
            <person name="Ellison S."/>
            <person name="Senalik D."/>
            <person name="Macko-Podgorni A."/>
            <person name="Grzebelus D."/>
            <person name="Bostan H."/>
            <person name="Rolling W."/>
            <person name="Curaba J."/>
            <person name="Simon P."/>
        </authorList>
    </citation>
    <scope>NUCLEOTIDE SEQUENCE</scope>
    <source>
        <tissue evidence="5">Leaf</tissue>
    </source>
</reference>
<dbReference type="GO" id="GO:0034338">
    <property type="term" value="F:short-chain carboxylesterase activity"/>
    <property type="evidence" value="ECO:0007669"/>
    <property type="project" value="TreeGrafter"/>
</dbReference>
<evidence type="ECO:0000313" key="5">
    <source>
        <dbReference type="EMBL" id="WOG96733.1"/>
    </source>
</evidence>
<name>A0AAF1AVB0_DAUCS</name>
<dbReference type="EMBL" id="CP093346">
    <property type="protein sequence ID" value="WOG96733.1"/>
    <property type="molecule type" value="Genomic_DNA"/>
</dbReference>